<dbReference type="InterPro" id="IPR007560">
    <property type="entry name" value="Restrct_endonuc_IV_Mrr"/>
</dbReference>
<evidence type="ECO:0000313" key="3">
    <source>
        <dbReference type="Proteomes" id="UP000254258"/>
    </source>
</evidence>
<dbReference type="Pfam" id="PF04471">
    <property type="entry name" value="Mrr_cat"/>
    <property type="match status" value="1"/>
</dbReference>
<keyword evidence="2" id="KW-0378">Hydrolase</keyword>
<dbReference type="AlphaFoldDB" id="A0A370X1T4"/>
<dbReference type="InterPro" id="IPR011335">
    <property type="entry name" value="Restrct_endonuc-II-like"/>
</dbReference>
<dbReference type="GO" id="GO:0004519">
    <property type="term" value="F:endonuclease activity"/>
    <property type="evidence" value="ECO:0007669"/>
    <property type="project" value="UniProtKB-KW"/>
</dbReference>
<evidence type="ECO:0000259" key="1">
    <source>
        <dbReference type="Pfam" id="PF04471"/>
    </source>
</evidence>
<dbReference type="SUPFAM" id="SSF52980">
    <property type="entry name" value="Restriction endonuclease-like"/>
    <property type="match status" value="1"/>
</dbReference>
<evidence type="ECO:0000313" key="2">
    <source>
        <dbReference type="EMBL" id="RDS82240.1"/>
    </source>
</evidence>
<keyword evidence="2" id="KW-0255">Endonuclease</keyword>
<protein>
    <submittedName>
        <fullName evidence="2">Restriction endonuclease</fullName>
    </submittedName>
</protein>
<sequence>MMKWQEYQEAVAVLYEQADGFGNVKRNVMVPDKITGQPRQIDVLIEIEAKGHSLKLLVDAKFHADPIDVKQIESVLALADAVGANKAIIVAANGWTEPAEKKADHTGCDLRLLSLEEAIDILIPDKWEMCPSCLHDCIVLDDDGALITADGLLFWWLAGQCRECKYAFAWCQECGIYTDIPFGDSATCTCGHLWENKSDGVNLTLAEERMDGEPNPGEQE</sequence>
<dbReference type="Proteomes" id="UP000254258">
    <property type="component" value="Unassembled WGS sequence"/>
</dbReference>
<comment type="caution">
    <text evidence="2">The sequence shown here is derived from an EMBL/GenBank/DDBJ whole genome shotgun (WGS) entry which is preliminary data.</text>
</comment>
<gene>
    <name evidence="2" type="ORF">DWU98_09405</name>
</gene>
<dbReference type="GO" id="GO:0009307">
    <property type="term" value="P:DNA restriction-modification system"/>
    <property type="evidence" value="ECO:0007669"/>
    <property type="project" value="InterPro"/>
</dbReference>
<dbReference type="GO" id="GO:0003677">
    <property type="term" value="F:DNA binding"/>
    <property type="evidence" value="ECO:0007669"/>
    <property type="project" value="InterPro"/>
</dbReference>
<proteinExistence type="predicted"/>
<organism evidence="2 3">
    <name type="scientific">Dyella monticola</name>
    <dbReference type="NCBI Taxonomy" id="1927958"/>
    <lineage>
        <taxon>Bacteria</taxon>
        <taxon>Pseudomonadati</taxon>
        <taxon>Pseudomonadota</taxon>
        <taxon>Gammaproteobacteria</taxon>
        <taxon>Lysobacterales</taxon>
        <taxon>Rhodanobacteraceae</taxon>
        <taxon>Dyella</taxon>
    </lineage>
</organism>
<accession>A0A370X1T4</accession>
<keyword evidence="2" id="KW-0540">Nuclease</keyword>
<feature type="domain" description="Restriction endonuclease type IV Mrr" evidence="1">
    <location>
        <begin position="2"/>
        <end position="117"/>
    </location>
</feature>
<name>A0A370X1T4_9GAMM</name>
<dbReference type="EMBL" id="QRBE01000004">
    <property type="protein sequence ID" value="RDS82240.1"/>
    <property type="molecule type" value="Genomic_DNA"/>
</dbReference>
<reference evidence="2 3" key="1">
    <citation type="submission" date="2018-07" db="EMBL/GenBank/DDBJ databases">
        <title>Dyella monticola sp. nov. and Dyella psychrodurans sp. nov. isolated from monsoon evergreen broad-leaved forest soil of Dinghu Mountain, China.</title>
        <authorList>
            <person name="Gao Z."/>
            <person name="Qiu L."/>
        </authorList>
    </citation>
    <scope>NUCLEOTIDE SEQUENCE [LARGE SCALE GENOMIC DNA]</scope>
    <source>
        <strain evidence="2 3">4G-K06</strain>
    </source>
</reference>
<keyword evidence="3" id="KW-1185">Reference proteome</keyword>